<dbReference type="InterPro" id="IPR024455">
    <property type="entry name" value="Phage_capsid"/>
</dbReference>
<comment type="caution">
    <text evidence="7">The sequence shown here is derived from an EMBL/GenBank/DDBJ whole genome shotgun (WGS) entry which is preliminary data.</text>
</comment>
<dbReference type="NCBIfam" id="TIGR01554">
    <property type="entry name" value="major_cap_HK97"/>
    <property type="match status" value="1"/>
</dbReference>
<evidence type="ECO:0000256" key="2">
    <source>
        <dbReference type="ARBA" id="ARBA00022612"/>
    </source>
</evidence>
<feature type="domain" description="Prohead serine protease" evidence="5">
    <location>
        <begin position="8"/>
        <end position="152"/>
    </location>
</feature>
<evidence type="ECO:0000256" key="4">
    <source>
        <dbReference type="ARBA" id="ARBA00022801"/>
    </source>
</evidence>
<dbReference type="NCBIfam" id="TIGR01543">
    <property type="entry name" value="proheadase_HK97"/>
    <property type="match status" value="1"/>
</dbReference>
<dbReference type="InterPro" id="IPR054613">
    <property type="entry name" value="Peptidase_S78_dom"/>
</dbReference>
<dbReference type="Proteomes" id="UP001193501">
    <property type="component" value="Unassembled WGS sequence"/>
</dbReference>
<proteinExistence type="predicted"/>
<dbReference type="Pfam" id="PF05065">
    <property type="entry name" value="Phage_capsid"/>
    <property type="match status" value="1"/>
</dbReference>
<sequence length="522" mass="55638">MQRLEFKAKVTAGLEGRIEGLASVFGALDRGGDVVHKGAFASAKAPIPMLDSHHPDAPIGVWEEVTETADGLAVKGRLLVQEVPRAAEVLALIEAGAMRGLSIGYIARKAARRANGVRDLTAVELVEISVVAVPMCPGADISAVKSAEGETMTKEELAKMLAELGITAEQKAFDPAKAMADAVAAAVAPVAAKLEEVETKLNRPGGIGGAPAKERSAEFKAFSAYLIRGPHLDQTELKLLSVASDPNGGYLASPEFSSEVLRDLVDMSPMRSIASIRGTNAPSVIYPTRKPMGNATWDDDTTAEPETSVTNIFGQLEIIPRGISTFVDIPNTLLQDAPAVEAEVRAALAEDFAKKESVAFVNGDGIAAPEGLMTNADIVSFNNGATTFTSPDGLIKFLYSFAPSYRNRGVWAMNGTTLGILRTMKGTDGQMIWQRSLAEGQPETILGRPVVEMIDMPDIAANATPIIYGDFSGYRILDRLALSMLVDPYSQATLKRTRYHAGRRVGGRVIQAAKFKKLKMAV</sequence>
<evidence type="ECO:0000259" key="6">
    <source>
        <dbReference type="Pfam" id="PF05065"/>
    </source>
</evidence>
<protein>
    <submittedName>
        <fullName evidence="7">Phage major capsid protein</fullName>
    </submittedName>
</protein>
<feature type="domain" description="Phage capsid-like C-terminal" evidence="6">
    <location>
        <begin position="248"/>
        <end position="520"/>
    </location>
</feature>
<dbReference type="GO" id="GO:0008233">
    <property type="term" value="F:peptidase activity"/>
    <property type="evidence" value="ECO:0007669"/>
    <property type="project" value="UniProtKB-KW"/>
</dbReference>
<keyword evidence="3" id="KW-0645">Protease</keyword>
<dbReference type="InterPro" id="IPR054612">
    <property type="entry name" value="Phage_capsid-like_C"/>
</dbReference>
<comment type="subcellular location">
    <subcellularLocation>
        <location evidence="1">Virion</location>
    </subcellularLocation>
</comment>
<keyword evidence="2" id="KW-1188">Viral release from host cell</keyword>
<gene>
    <name evidence="7" type="ORF">GV832_09965</name>
</gene>
<evidence type="ECO:0000313" key="8">
    <source>
        <dbReference type="Proteomes" id="UP001193501"/>
    </source>
</evidence>
<dbReference type="Pfam" id="PF04586">
    <property type="entry name" value="Peptidase_S78"/>
    <property type="match status" value="1"/>
</dbReference>
<accession>A0AAE5BW30</accession>
<evidence type="ECO:0000256" key="3">
    <source>
        <dbReference type="ARBA" id="ARBA00022670"/>
    </source>
</evidence>
<dbReference type="EMBL" id="JAABNR010000008">
    <property type="protein sequence ID" value="NBZ87903.1"/>
    <property type="molecule type" value="Genomic_DNA"/>
</dbReference>
<reference evidence="7" key="1">
    <citation type="submission" date="2020-01" db="EMBL/GenBank/DDBJ databases">
        <authorList>
            <person name="Chen W.-M."/>
        </authorList>
    </citation>
    <scope>NUCLEOTIDE SEQUENCE</scope>
    <source>
        <strain evidence="7">CYK-10</strain>
    </source>
</reference>
<dbReference type="GO" id="GO:0006508">
    <property type="term" value="P:proteolysis"/>
    <property type="evidence" value="ECO:0007669"/>
    <property type="project" value="UniProtKB-KW"/>
</dbReference>
<keyword evidence="4" id="KW-0378">Hydrolase</keyword>
<evidence type="ECO:0000259" key="5">
    <source>
        <dbReference type="Pfam" id="PF04586"/>
    </source>
</evidence>
<dbReference type="AlphaFoldDB" id="A0AAE5BW30"/>
<keyword evidence="8" id="KW-1185">Reference proteome</keyword>
<dbReference type="InterPro" id="IPR006433">
    <property type="entry name" value="Prohead_protease"/>
</dbReference>
<evidence type="ECO:0000313" key="7">
    <source>
        <dbReference type="EMBL" id="NBZ87903.1"/>
    </source>
</evidence>
<evidence type="ECO:0000256" key="1">
    <source>
        <dbReference type="ARBA" id="ARBA00004328"/>
    </source>
</evidence>
<name>A0AAE5BW30_9RHOB</name>
<dbReference type="SUPFAM" id="SSF56563">
    <property type="entry name" value="Major capsid protein gp5"/>
    <property type="match status" value="1"/>
</dbReference>
<dbReference type="Gene3D" id="3.30.2400.10">
    <property type="entry name" value="Major capsid protein gp5"/>
    <property type="match status" value="1"/>
</dbReference>
<organism evidence="7 8">
    <name type="scientific">Stagnihabitans tardus</name>
    <dbReference type="NCBI Taxonomy" id="2699202"/>
    <lineage>
        <taxon>Bacteria</taxon>
        <taxon>Pseudomonadati</taxon>
        <taxon>Pseudomonadota</taxon>
        <taxon>Alphaproteobacteria</taxon>
        <taxon>Rhodobacterales</taxon>
        <taxon>Paracoccaceae</taxon>
        <taxon>Stagnihabitans</taxon>
    </lineage>
</organism>